<evidence type="ECO:0000313" key="1">
    <source>
        <dbReference type="EMBL" id="MBW4755153.1"/>
    </source>
</evidence>
<protein>
    <submittedName>
        <fullName evidence="1">Uncharacterized protein</fullName>
    </submittedName>
</protein>
<gene>
    <name evidence="1" type="ORF">KZO77_08840</name>
</gene>
<keyword evidence="2" id="KW-1185">Reference proteome</keyword>
<comment type="caution">
    <text evidence="1">The sequence shown here is derived from an EMBL/GenBank/DDBJ whole genome shotgun (WGS) entry which is preliminary data.</text>
</comment>
<evidence type="ECO:0000313" key="2">
    <source>
        <dbReference type="Proteomes" id="UP000812077"/>
    </source>
</evidence>
<accession>A0ABS6Y6M4</accession>
<name>A0ABS6Y6M4_9BACT</name>
<dbReference type="RefSeq" id="WP_219433689.1">
    <property type="nucleotide sequence ID" value="NZ_JAHXCP010000015.1"/>
</dbReference>
<proteinExistence type="predicted"/>
<reference evidence="1 2" key="1">
    <citation type="submission" date="2021-07" db="EMBL/GenBank/DDBJ databases">
        <title>Genomic diversity and antimicrobial resistance of Prevotella spp. isolated from chronic lung disease airways.</title>
        <authorList>
            <person name="Webb K.A."/>
            <person name="Olagoke O.S."/>
            <person name="Baird T."/>
            <person name="Neill J."/>
            <person name="Pham A."/>
            <person name="Wells T.J."/>
            <person name="Ramsay K.A."/>
            <person name="Bell S.C."/>
            <person name="Sarovich D.S."/>
            <person name="Price E.P."/>
        </authorList>
    </citation>
    <scope>NUCLEOTIDE SEQUENCE [LARGE SCALE GENOMIC DNA]</scope>
    <source>
        <strain evidence="1 2">SCHI0027.S.6</strain>
    </source>
</reference>
<dbReference type="EMBL" id="JAHXCP010000015">
    <property type="protein sequence ID" value="MBW4755153.1"/>
    <property type="molecule type" value="Genomic_DNA"/>
</dbReference>
<dbReference type="Proteomes" id="UP000812077">
    <property type="component" value="Unassembled WGS sequence"/>
</dbReference>
<organism evidence="1 2">
    <name type="scientific">Prevotella melaninogenica</name>
    <dbReference type="NCBI Taxonomy" id="28132"/>
    <lineage>
        <taxon>Bacteria</taxon>
        <taxon>Pseudomonadati</taxon>
        <taxon>Bacteroidota</taxon>
        <taxon>Bacteroidia</taxon>
        <taxon>Bacteroidales</taxon>
        <taxon>Prevotellaceae</taxon>
        <taxon>Prevotella</taxon>
    </lineage>
</organism>
<sequence length="145" mass="17387">MAYKQSLQEWIDSFMETDIHTIDRHITDFSKQEIVKKEWIKESFLIAESCIEYIRSTDYRIFVYIGFALKNRRKPFIPDTLSLGTMDKWTPPFIILSKTRMENEESYTTSDILSKSLQRKVFYWQYKEKGLYLSNVYIAIEKPKA</sequence>